<feature type="region of interest" description="Disordered" evidence="1">
    <location>
        <begin position="333"/>
        <end position="376"/>
    </location>
</feature>
<gene>
    <name evidence="2" type="ORF">R5W23_005851</name>
</gene>
<name>A0ABU5EUR5_9BACT</name>
<proteinExistence type="predicted"/>
<evidence type="ECO:0000313" key="3">
    <source>
        <dbReference type="Proteomes" id="UP001272242"/>
    </source>
</evidence>
<evidence type="ECO:0000256" key="1">
    <source>
        <dbReference type="SAM" id="MobiDB-lite"/>
    </source>
</evidence>
<reference evidence="3" key="1">
    <citation type="journal article" date="2023" name="Mar. Drugs">
        <title>Gemmata algarum, a Novel Planctomycete Isolated from an Algal Mat, Displays Antimicrobial Activity.</title>
        <authorList>
            <person name="Kumar G."/>
            <person name="Kallscheuer N."/>
            <person name="Kashif M."/>
            <person name="Ahamad S."/>
            <person name="Jagadeeshwari U."/>
            <person name="Pannikurungottu S."/>
            <person name="Haufschild T."/>
            <person name="Kabuu M."/>
            <person name="Sasikala C."/>
            <person name="Jogler C."/>
            <person name="Ramana C."/>
        </authorList>
    </citation>
    <scope>NUCLEOTIDE SEQUENCE [LARGE SCALE GENOMIC DNA]</scope>
    <source>
        <strain evidence="3">JC673</strain>
    </source>
</reference>
<protein>
    <submittedName>
        <fullName evidence="2">Uncharacterized protein</fullName>
    </submittedName>
</protein>
<evidence type="ECO:0000313" key="2">
    <source>
        <dbReference type="EMBL" id="MDY3558709.1"/>
    </source>
</evidence>
<accession>A0ABU5EUR5</accession>
<sequence length="376" mass="38474">MGARYSSLTAVALGALAIGTGCLSTEGKKPEVQKLDVMKPGVLPPPQETTRTGDAPAAPTTGPVVQASATAPVAATTPAPVASGAPAAAAPSGPLAALGAKMERKVVASNFGMGWQNRIAYLPDPTKNGRPNSGIVGQMYLFGGAKMEFAQADGVLTVDLVDDSPRPPGQPAATPERWQFDKATLRNLQTRDETFGKSYVVFLPWPTYKPDITRVKISARYDPESGPTLFSPPATITFDTTTPFGAPLVKDITKERIAEPALPPGSRVFGNPTALQSGPPIPLGGSGAGTGTMIPIRNQTAPAPMMPIPGAASPIAIPNGPAPMMPIPNGPLPIPGREGLGAPPAVNTMPLAPGGDAPKPGDVPQITAVLPIPSRP</sequence>
<dbReference type="RefSeq" id="WP_320685595.1">
    <property type="nucleotide sequence ID" value="NZ_JAXBLV010000045.1"/>
</dbReference>
<dbReference type="Proteomes" id="UP001272242">
    <property type="component" value="Unassembled WGS sequence"/>
</dbReference>
<keyword evidence="3" id="KW-1185">Reference proteome</keyword>
<comment type="caution">
    <text evidence="2">The sequence shown here is derived from an EMBL/GenBank/DDBJ whole genome shotgun (WGS) entry which is preliminary data.</text>
</comment>
<feature type="region of interest" description="Disordered" evidence="1">
    <location>
        <begin position="39"/>
        <end position="63"/>
    </location>
</feature>
<feature type="region of interest" description="Disordered" evidence="1">
    <location>
        <begin position="261"/>
        <end position="281"/>
    </location>
</feature>
<dbReference type="PROSITE" id="PS51257">
    <property type="entry name" value="PROKAR_LIPOPROTEIN"/>
    <property type="match status" value="1"/>
</dbReference>
<dbReference type="EMBL" id="JAXBLV010000045">
    <property type="protein sequence ID" value="MDY3558709.1"/>
    <property type="molecule type" value="Genomic_DNA"/>
</dbReference>
<organism evidence="2 3">
    <name type="scientific">Gemmata algarum</name>
    <dbReference type="NCBI Taxonomy" id="2975278"/>
    <lineage>
        <taxon>Bacteria</taxon>
        <taxon>Pseudomonadati</taxon>
        <taxon>Planctomycetota</taxon>
        <taxon>Planctomycetia</taxon>
        <taxon>Gemmatales</taxon>
        <taxon>Gemmataceae</taxon>
        <taxon>Gemmata</taxon>
    </lineage>
</organism>